<dbReference type="PANTHER" id="PTHR42770">
    <property type="entry name" value="AMINO ACID TRANSPORTER-RELATED"/>
    <property type="match status" value="1"/>
</dbReference>
<evidence type="ECO:0000256" key="3">
    <source>
        <dbReference type="ARBA" id="ARBA00022692"/>
    </source>
</evidence>
<dbReference type="GO" id="GO:0005886">
    <property type="term" value="C:plasma membrane"/>
    <property type="evidence" value="ECO:0007669"/>
    <property type="project" value="UniProtKB-SubCell"/>
</dbReference>
<accession>A0A8E4EZM7</accession>
<feature type="transmembrane region" description="Helical" evidence="6">
    <location>
        <begin position="112"/>
        <end position="133"/>
    </location>
</feature>
<feature type="transmembrane region" description="Helical" evidence="6">
    <location>
        <begin position="406"/>
        <end position="422"/>
    </location>
</feature>
<feature type="transmembrane region" description="Helical" evidence="6">
    <location>
        <begin position="369"/>
        <end position="394"/>
    </location>
</feature>
<keyword evidence="5 6" id="KW-0472">Membrane</keyword>
<feature type="transmembrane region" description="Helical" evidence="6">
    <location>
        <begin position="238"/>
        <end position="261"/>
    </location>
</feature>
<dbReference type="KEGG" id="ptf:PROFFT_A_00580"/>
<feature type="transmembrane region" description="Helical" evidence="6">
    <location>
        <begin position="342"/>
        <end position="363"/>
    </location>
</feature>
<proteinExistence type="predicted"/>
<evidence type="ECO:0000256" key="2">
    <source>
        <dbReference type="ARBA" id="ARBA00022475"/>
    </source>
</evidence>
<feature type="transmembrane region" description="Helical" evidence="6">
    <location>
        <begin position="428"/>
        <end position="444"/>
    </location>
</feature>
<feature type="transmembrane region" description="Helical" evidence="6">
    <location>
        <begin position="53"/>
        <end position="75"/>
    </location>
</feature>
<keyword evidence="8" id="KW-1185">Reference proteome</keyword>
<dbReference type="Pfam" id="PF13520">
    <property type="entry name" value="AA_permease_2"/>
    <property type="match status" value="1"/>
</dbReference>
<evidence type="ECO:0000313" key="8">
    <source>
        <dbReference type="Proteomes" id="UP000683585"/>
    </source>
</evidence>
<feature type="transmembrane region" description="Helical" evidence="6">
    <location>
        <begin position="288"/>
        <end position="311"/>
    </location>
</feature>
<evidence type="ECO:0000256" key="1">
    <source>
        <dbReference type="ARBA" id="ARBA00004651"/>
    </source>
</evidence>
<dbReference type="EMBL" id="LR890047">
    <property type="protein sequence ID" value="CAD6507339.1"/>
    <property type="molecule type" value="Genomic_DNA"/>
</dbReference>
<organism evidence="7 8">
    <name type="scientific">Candidatus Profftia tarda</name>
    <dbReference type="NCBI Taxonomy" id="1177216"/>
    <lineage>
        <taxon>Bacteria</taxon>
        <taxon>Pseudomonadati</taxon>
        <taxon>Pseudomonadota</taxon>
        <taxon>Gammaproteobacteria</taxon>
        <taxon>Enterobacterales</taxon>
        <taxon>Enterobacteriaceae</taxon>
        <taxon>Candidatus Profftia</taxon>
    </lineage>
</organism>
<dbReference type="Proteomes" id="UP000683585">
    <property type="component" value="Chromosome"/>
</dbReference>
<dbReference type="InterPro" id="IPR050367">
    <property type="entry name" value="APC_superfamily"/>
</dbReference>
<reference evidence="7" key="1">
    <citation type="submission" date="2020-10" db="EMBL/GenBank/DDBJ databases">
        <authorList>
            <person name="Szabo G."/>
        </authorList>
    </citation>
    <scope>NUCLEOTIDE SEQUENCE</scope>
    <source>
        <strain evidence="7">PROFFT</strain>
    </source>
</reference>
<feature type="transmembrane region" description="Helical" evidence="6">
    <location>
        <begin position="163"/>
        <end position="187"/>
    </location>
</feature>
<feature type="transmembrane region" description="Helical" evidence="6">
    <location>
        <begin position="207"/>
        <end position="226"/>
    </location>
</feature>
<dbReference type="NCBIfam" id="NF007754">
    <property type="entry name" value="PRK10435.1"/>
    <property type="match status" value="1"/>
</dbReference>
<dbReference type="InterPro" id="IPR002293">
    <property type="entry name" value="AA/rel_permease1"/>
</dbReference>
<feature type="transmembrane region" description="Helical" evidence="6">
    <location>
        <begin position="25"/>
        <end position="47"/>
    </location>
</feature>
<keyword evidence="4 6" id="KW-1133">Transmembrane helix</keyword>
<dbReference type="PANTHER" id="PTHR42770:SF5">
    <property type="entry name" value="CADAVERINE_LYSINE ANTIPORTER"/>
    <property type="match status" value="1"/>
</dbReference>
<dbReference type="PIRSF" id="PIRSF006060">
    <property type="entry name" value="AA_transporter"/>
    <property type="match status" value="1"/>
</dbReference>
<keyword evidence="3 6" id="KW-0812">Transmembrane</keyword>
<feature type="transmembrane region" description="Helical" evidence="6">
    <location>
        <begin position="139"/>
        <end position="156"/>
    </location>
</feature>
<protein>
    <submittedName>
        <fullName evidence="7">Probable cadaverine/lysine antiporter</fullName>
    </submittedName>
</protein>
<dbReference type="GO" id="GO:0022857">
    <property type="term" value="F:transmembrane transporter activity"/>
    <property type="evidence" value="ECO:0007669"/>
    <property type="project" value="InterPro"/>
</dbReference>
<name>A0A8E4EZM7_9ENTR</name>
<comment type="subcellular location">
    <subcellularLocation>
        <location evidence="1">Cell membrane</location>
        <topology evidence="1">Multi-pass membrane protein</topology>
    </subcellularLocation>
</comment>
<keyword evidence="2" id="KW-1003">Cell membrane</keyword>
<evidence type="ECO:0000256" key="5">
    <source>
        <dbReference type="ARBA" id="ARBA00023136"/>
    </source>
</evidence>
<sequence length="460" mass="50059">MVYLSSGRTKNDYWSVKLMGSVKKIGLIACTGLVAGNMMGSGIALLPTNLAKLGSIAIIGWIVALVGAISWAYVYSRLSTINPQQGGPIAYAGEISPVLGFQTGVLYYHANWIGNLAICITSVSYLSTFYTIFHNPITSGIICISIIWMLTLFNILGGTWISYLTTFGLSLVLIPVIGTGIFGWYWFNMETYKTNWNISGYTDYHTIIKSILLCLWAFIGVESASVTSNMVENPNRNVPIATMLGTFLVGIIYIAATQVIAGMYPAAQMSSCSAPFAMSASTIVGNNWAGPVVSASIIFACLTSLGSWMMLVGQAGARAAYDGYFPKVYGETDKNGIPRKGLILSAIKMTFLMLVILFINVSGVKLSDLFGHLIGIAVLLLMLPYFYSCINLIYFEGPYFKNIQSFIASILGCIFCFIALIGANRFELAFTFIISLVILIFYSMKPGRCQVQNETNSGDF</sequence>
<gene>
    <name evidence="7" type="primary">cadB</name>
    <name evidence="7" type="ORF">PROFFT_A_00580</name>
</gene>
<dbReference type="Gene3D" id="1.20.1740.10">
    <property type="entry name" value="Amino acid/polyamine transporter I"/>
    <property type="match status" value="1"/>
</dbReference>
<evidence type="ECO:0000313" key="7">
    <source>
        <dbReference type="EMBL" id="CAD6507339.1"/>
    </source>
</evidence>
<evidence type="ECO:0000256" key="6">
    <source>
        <dbReference type="SAM" id="Phobius"/>
    </source>
</evidence>
<dbReference type="AlphaFoldDB" id="A0A8E4EZM7"/>
<evidence type="ECO:0000256" key="4">
    <source>
        <dbReference type="ARBA" id="ARBA00022989"/>
    </source>
</evidence>